<dbReference type="EMBL" id="JAPFFF010000009">
    <property type="protein sequence ID" value="KAK8882683.1"/>
    <property type="molecule type" value="Genomic_DNA"/>
</dbReference>
<name>A0ABR2JV40_9EUKA</name>
<feature type="chain" id="PRO_5045280126" evidence="1">
    <location>
        <begin position="25"/>
        <end position="380"/>
    </location>
</feature>
<dbReference type="Proteomes" id="UP001470230">
    <property type="component" value="Unassembled WGS sequence"/>
</dbReference>
<comment type="caution">
    <text evidence="2">The sequence shown here is derived from an EMBL/GenBank/DDBJ whole genome shotgun (WGS) entry which is preliminary data.</text>
</comment>
<proteinExistence type="predicted"/>
<keyword evidence="3" id="KW-1185">Reference proteome</keyword>
<evidence type="ECO:0000313" key="2">
    <source>
        <dbReference type="EMBL" id="KAK8882683.1"/>
    </source>
</evidence>
<sequence>MNANIFLLTFGSILLILCLKESYANRPRSYSSYIHSERYIIPEIKWSSEKDNPSPPHLSKSFQAKDKLYIMILDSEFKPNDFQCLAKKQWIDPILKEPYVDGVEIYSRNRWFNSACNLSSIVTPKPPKIYSTINPSSWVLSNALKMFLERSDSGWLLLIGDAAFINLDKFKDFFSRFKEEKDPITTSTATGGCIDQRYFFQMFIVESGIIFSRKAIENVFRERSMKTWDITYQIGLNADEALSQITTENYLFPRSKANDCFLGREFLLSDDFVSLESISSMYQNKKYQEENFDQIIQEMIPICEIPKQYYSINPGMQGLCSRKITPLNDLIIWSASGSNKTKFEFLSNADRLLSNLPSSVGYFWNPDKPQLCYIKKKSDK</sequence>
<evidence type="ECO:0000256" key="1">
    <source>
        <dbReference type="SAM" id="SignalP"/>
    </source>
</evidence>
<keyword evidence="1" id="KW-0732">Signal</keyword>
<organism evidence="2 3">
    <name type="scientific">Tritrichomonas musculus</name>
    <dbReference type="NCBI Taxonomy" id="1915356"/>
    <lineage>
        <taxon>Eukaryota</taxon>
        <taxon>Metamonada</taxon>
        <taxon>Parabasalia</taxon>
        <taxon>Tritrichomonadida</taxon>
        <taxon>Tritrichomonadidae</taxon>
        <taxon>Tritrichomonas</taxon>
    </lineage>
</organism>
<protein>
    <submittedName>
        <fullName evidence="2">Uncharacterized protein</fullName>
    </submittedName>
</protein>
<reference evidence="2 3" key="1">
    <citation type="submission" date="2024-04" db="EMBL/GenBank/DDBJ databases">
        <title>Tritrichomonas musculus Genome.</title>
        <authorList>
            <person name="Alves-Ferreira E."/>
            <person name="Grigg M."/>
            <person name="Lorenzi H."/>
            <person name="Galac M."/>
        </authorList>
    </citation>
    <scope>NUCLEOTIDE SEQUENCE [LARGE SCALE GENOMIC DNA]</scope>
    <source>
        <strain evidence="2 3">EAF2021</strain>
    </source>
</reference>
<feature type="signal peptide" evidence="1">
    <location>
        <begin position="1"/>
        <end position="24"/>
    </location>
</feature>
<gene>
    <name evidence="2" type="ORF">M9Y10_045325</name>
</gene>
<accession>A0ABR2JV40</accession>
<evidence type="ECO:0000313" key="3">
    <source>
        <dbReference type="Proteomes" id="UP001470230"/>
    </source>
</evidence>